<feature type="chain" id="PRO_5047134412" description="C1q domain-containing protein" evidence="1">
    <location>
        <begin position="21"/>
        <end position="260"/>
    </location>
</feature>
<dbReference type="EMBL" id="JAERSE020000001">
    <property type="protein sequence ID" value="MCA6065909.1"/>
    <property type="molecule type" value="Genomic_DNA"/>
</dbReference>
<organism evidence="2 3">
    <name type="scientific">Chryseobacterium tagetis</name>
    <dbReference type="NCBI Taxonomy" id="2801334"/>
    <lineage>
        <taxon>Bacteria</taxon>
        <taxon>Pseudomonadati</taxon>
        <taxon>Bacteroidota</taxon>
        <taxon>Flavobacteriia</taxon>
        <taxon>Flavobacteriales</taxon>
        <taxon>Weeksellaceae</taxon>
        <taxon>Chryseobacterium group</taxon>
        <taxon>Chryseobacterium</taxon>
    </lineage>
</organism>
<evidence type="ECO:0008006" key="4">
    <source>
        <dbReference type="Google" id="ProtNLM"/>
    </source>
</evidence>
<keyword evidence="3" id="KW-1185">Reference proteome</keyword>
<sequence>MSKTYLLSALSVVLSSLVFGQNVGINTQNPQAILHVDGDRDNAATGAPSLAQQSNDVVITSAGSIGIGTVSPTTRLDINNGTTNGAVKIVDGTQGAGKVLVSDADGLATWGTSKVRVITGVVTSNLVSYATSSGGKYMESYITLPKGKWLIYTGILIHGATAANTAYASRLTYSSSTTSPTTYTGFIYPTINKRMLAFTSNGTAGFIQHGLYSLGILQVEVTADTVTLYLWDHDSYTLGTTSTLTLGGSGEDYIYAIEHQ</sequence>
<comment type="caution">
    <text evidence="2">The sequence shown here is derived from an EMBL/GenBank/DDBJ whole genome shotgun (WGS) entry which is preliminary data.</text>
</comment>
<accession>A0ABS7ZVZ8</accession>
<gene>
    <name evidence="2" type="ORF">JI747_001885</name>
</gene>
<dbReference type="RefSeq" id="WP_225685879.1">
    <property type="nucleotide sequence ID" value="NZ_JAERSE020000001.1"/>
</dbReference>
<evidence type="ECO:0000313" key="3">
    <source>
        <dbReference type="Proteomes" id="UP000618240"/>
    </source>
</evidence>
<evidence type="ECO:0000256" key="1">
    <source>
        <dbReference type="SAM" id="SignalP"/>
    </source>
</evidence>
<protein>
    <recommendedName>
        <fullName evidence="4">C1q domain-containing protein</fullName>
    </recommendedName>
</protein>
<keyword evidence="1" id="KW-0732">Signal</keyword>
<proteinExistence type="predicted"/>
<feature type="signal peptide" evidence="1">
    <location>
        <begin position="1"/>
        <end position="20"/>
    </location>
</feature>
<reference evidence="2 3" key="1">
    <citation type="submission" date="2021-09" db="EMBL/GenBank/DDBJ databases">
        <title>Genome sequencing and assembly of Chryseobacterium sp. RG1.</title>
        <authorList>
            <person name="Chhetri G."/>
        </authorList>
    </citation>
    <scope>NUCLEOTIDE SEQUENCE [LARGE SCALE GENOMIC DNA]</scope>
    <source>
        <strain evidence="2 3">RG1</strain>
    </source>
</reference>
<evidence type="ECO:0000313" key="2">
    <source>
        <dbReference type="EMBL" id="MCA6065909.1"/>
    </source>
</evidence>
<dbReference type="Proteomes" id="UP000618240">
    <property type="component" value="Unassembled WGS sequence"/>
</dbReference>
<name>A0ABS7ZVZ8_9FLAO</name>